<evidence type="ECO:0000313" key="3">
    <source>
        <dbReference type="Proteomes" id="UP001060012"/>
    </source>
</evidence>
<sequence>MILKILSFILLFTTSLFACASGWSFHDKQFVFLEQRELPFSNNSGNLKDSAIYNQIHWDYEKRNKQANLKEWQNQFKNSLTLEQIEKIVYKRESLNLIKNQEVLDYLNLVEKQESLVVPHYYYYKKKKEKLDPQVLINQALKKIDEVDSEYLKLRYFYLALRLTHYKNMNALEVFENYKYLLDSKSKTIVKDWIEALYAGILIKDKQIALGVYNFTKLFDKSKINWQLSFYNFYHINTNELWEELKSLAKSEEEKEKFITLRALNANANTLIELQNLYELNPNSKWFDFLLYRQLLNTQHFFDEHTLYERDFQIKEYINFLESISKDDMYLIDLSLSYFYLYDGNIKKAQEFSEKLLKTNSNHETRTLNYLIYLNSLKKVNLEDENIIYKKMSQLLKEHEGKCLNTDSIHNYTFKKLEKLYKAQNDELKMILSASVNYLRPTIFDLKSLEEFKAFINKKPQTKLEEYFIKQHKKRAYILEEKESFVLSKNLKDTNTKLLINNLQFRKALNINANILNEKIRFNPFNVNIKGNNREGKQYTYTTKQFLEKTLEIKKQIDLNPKSVMDNYLYANALYNLSYFGNSNSLTTVYRSVYSFKEKNLEEKKINLSIKHYKKALKYAKNKEFRAKIVYMLAKSELASFDIKFSKKREPYYIAAKESYEPERFWVYSKSKIYKKYLENGYGEFFEKLDKEYSNTKYYEELIKECANLRIYKKEIR</sequence>
<evidence type="ECO:0000313" key="2">
    <source>
        <dbReference type="EMBL" id="UTJ07592.1"/>
    </source>
</evidence>
<feature type="chain" id="PRO_5047076067" evidence="1">
    <location>
        <begin position="21"/>
        <end position="717"/>
    </location>
</feature>
<keyword evidence="3" id="KW-1185">Reference proteome</keyword>
<gene>
    <name evidence="2" type="ORF">NJU99_05720</name>
</gene>
<protein>
    <submittedName>
        <fullName evidence="2">Uncharacterized protein</fullName>
    </submittedName>
</protein>
<reference evidence="2" key="1">
    <citation type="submission" date="2022-07" db="EMBL/GenBank/DDBJ databases">
        <title>Arcobacter roscoffensis sp. nov., a marine bacterium isolated from coastal seawater collected from Roscoff, France.</title>
        <authorList>
            <person name="Pascual J."/>
            <person name="Lepeaux C."/>
            <person name="Methner A."/>
            <person name="Overmann J."/>
        </authorList>
    </citation>
    <scope>NUCLEOTIDE SEQUENCE</scope>
    <source>
        <strain evidence="2">ARW1-2F2</strain>
    </source>
</reference>
<proteinExistence type="predicted"/>
<keyword evidence="1" id="KW-0732">Signal</keyword>
<dbReference type="PROSITE" id="PS51257">
    <property type="entry name" value="PROKAR_LIPOPROTEIN"/>
    <property type="match status" value="1"/>
</dbReference>
<dbReference type="RefSeq" id="WP_254577766.1">
    <property type="nucleotide sequence ID" value="NZ_CP100595.1"/>
</dbReference>
<feature type="signal peptide" evidence="1">
    <location>
        <begin position="1"/>
        <end position="20"/>
    </location>
</feature>
<name>A0ABY5E615_9BACT</name>
<organism evidence="2 3">
    <name type="scientific">Arcobacter roscoffensis</name>
    <dbReference type="NCBI Taxonomy" id="2961520"/>
    <lineage>
        <taxon>Bacteria</taxon>
        <taxon>Pseudomonadati</taxon>
        <taxon>Campylobacterota</taxon>
        <taxon>Epsilonproteobacteria</taxon>
        <taxon>Campylobacterales</taxon>
        <taxon>Arcobacteraceae</taxon>
        <taxon>Arcobacter</taxon>
    </lineage>
</organism>
<evidence type="ECO:0000256" key="1">
    <source>
        <dbReference type="SAM" id="SignalP"/>
    </source>
</evidence>
<dbReference type="Proteomes" id="UP001060012">
    <property type="component" value="Chromosome"/>
</dbReference>
<accession>A0ABY5E615</accession>
<dbReference type="EMBL" id="CP100595">
    <property type="protein sequence ID" value="UTJ07592.1"/>
    <property type="molecule type" value="Genomic_DNA"/>
</dbReference>